<dbReference type="PROSITE" id="PS51664">
    <property type="entry name" value="YCAO"/>
    <property type="match status" value="1"/>
</dbReference>
<accession>A0ABV3K5E8</accession>
<reference evidence="3 4" key="1">
    <citation type="submission" date="2024-06" db="EMBL/GenBank/DDBJ databases">
        <title>The Natural Products Discovery Center: Release of the First 8490 Sequenced Strains for Exploring Actinobacteria Biosynthetic Diversity.</title>
        <authorList>
            <person name="Kalkreuter E."/>
            <person name="Kautsar S.A."/>
            <person name="Yang D."/>
            <person name="Bader C.D."/>
            <person name="Teijaro C.N."/>
            <person name="Fluegel L."/>
            <person name="Davis C.M."/>
            <person name="Simpson J.R."/>
            <person name="Lauterbach L."/>
            <person name="Steele A.D."/>
            <person name="Gui C."/>
            <person name="Meng S."/>
            <person name="Li G."/>
            <person name="Viehrig K."/>
            <person name="Ye F."/>
            <person name="Su P."/>
            <person name="Kiefer A.F."/>
            <person name="Nichols A."/>
            <person name="Cepeda A.J."/>
            <person name="Yan W."/>
            <person name="Fan B."/>
            <person name="Jiang Y."/>
            <person name="Adhikari A."/>
            <person name="Zheng C.-J."/>
            <person name="Schuster L."/>
            <person name="Cowan T.M."/>
            <person name="Smanski M.J."/>
            <person name="Chevrette M.G."/>
            <person name="De Carvalho L.P.S."/>
            <person name="Shen B."/>
        </authorList>
    </citation>
    <scope>NUCLEOTIDE SEQUENCE [LARGE SCALE GENOMIC DNA]</scope>
    <source>
        <strain evidence="3 4">NPDC052347</strain>
    </source>
</reference>
<name>A0ABV3K5E8_STRON</name>
<comment type="caution">
    <text evidence="3">The sequence shown here is derived from an EMBL/GenBank/DDBJ whole genome shotgun (WGS) entry which is preliminary data.</text>
</comment>
<evidence type="ECO:0000313" key="3">
    <source>
        <dbReference type="EMBL" id="MEV5509729.1"/>
    </source>
</evidence>
<sequence>MAQTPAVRCALRGACYRSYPSSRTVTVRCTLVAASGGAQADGYGTGETMALARRKALSEAVERLLACSPFALSARPPVARAGSGAVRSPLSGGVRTIPGGCRMRWYHSLTGEATEPVPMYWSSPWVADLELRSAVLAPGQARLSSTVGWAVAPDPALALRRALFELTELLNYGAFLYRSLTGPRPAEAAGEGAGEGGGETVGEGAGAELIPIAFATRTPTVLALARHPGRVMPATGLGSAPTTAEATDRALLELAQAEALWRANRSAGADERLFVRRFDRWPLLRRCVTLHLAPAAAEVPPGSVPRPSPLPELTARSIAVWADHGAIDLSGPGIRAERLHFAHVVSRPQPLLGLVRSGVPVFDTKEVRKVLDRARLSADHPLADHPPADSPPAGRHRAQGRPAGT</sequence>
<protein>
    <submittedName>
        <fullName evidence="3">YcaO-like family protein</fullName>
    </submittedName>
</protein>
<dbReference type="RefSeq" id="WP_153068644.1">
    <property type="nucleotide sequence ID" value="NZ_JBFAUK010000023.1"/>
</dbReference>
<evidence type="ECO:0000313" key="4">
    <source>
        <dbReference type="Proteomes" id="UP001552594"/>
    </source>
</evidence>
<evidence type="ECO:0000256" key="1">
    <source>
        <dbReference type="SAM" id="MobiDB-lite"/>
    </source>
</evidence>
<organism evidence="3 4">
    <name type="scientific">Streptomyces orinoci</name>
    <name type="common">Streptoverticillium orinoci</name>
    <dbReference type="NCBI Taxonomy" id="67339"/>
    <lineage>
        <taxon>Bacteria</taxon>
        <taxon>Bacillati</taxon>
        <taxon>Actinomycetota</taxon>
        <taxon>Actinomycetes</taxon>
        <taxon>Kitasatosporales</taxon>
        <taxon>Streptomycetaceae</taxon>
        <taxon>Streptomyces</taxon>
    </lineage>
</organism>
<dbReference type="Proteomes" id="UP001552594">
    <property type="component" value="Unassembled WGS sequence"/>
</dbReference>
<evidence type="ECO:0000259" key="2">
    <source>
        <dbReference type="PROSITE" id="PS51664"/>
    </source>
</evidence>
<gene>
    <name evidence="3" type="ORF">AB0L16_25380</name>
</gene>
<feature type="domain" description="YcaO" evidence="2">
    <location>
        <begin position="42"/>
        <end position="405"/>
    </location>
</feature>
<proteinExistence type="predicted"/>
<dbReference type="InterPro" id="IPR003776">
    <property type="entry name" value="YcaO-like_dom"/>
</dbReference>
<keyword evidence="4" id="KW-1185">Reference proteome</keyword>
<dbReference type="Pfam" id="PF02624">
    <property type="entry name" value="YcaO"/>
    <property type="match status" value="1"/>
</dbReference>
<feature type="compositionally biased region" description="Basic and acidic residues" evidence="1">
    <location>
        <begin position="375"/>
        <end position="387"/>
    </location>
</feature>
<dbReference type="EMBL" id="JBFAUK010000023">
    <property type="protein sequence ID" value="MEV5509729.1"/>
    <property type="molecule type" value="Genomic_DNA"/>
</dbReference>
<feature type="region of interest" description="Disordered" evidence="1">
    <location>
        <begin position="375"/>
        <end position="405"/>
    </location>
</feature>